<reference evidence="8" key="1">
    <citation type="submission" date="2017-05" db="EMBL/GenBank/DDBJ databases">
        <authorList>
            <person name="Imhoff J.F."/>
            <person name="Rahn T."/>
            <person name="Kuenzel S."/>
            <person name="Neulinger S.C."/>
        </authorList>
    </citation>
    <scope>NUCLEOTIDE SEQUENCE</scope>
    <source>
        <strain evidence="8">DSM 4395</strain>
    </source>
</reference>
<evidence type="ECO:0000256" key="4">
    <source>
        <dbReference type="ARBA" id="ARBA00022679"/>
    </source>
</evidence>
<evidence type="ECO:0000256" key="3">
    <source>
        <dbReference type="ARBA" id="ARBA00022553"/>
    </source>
</evidence>
<dbReference type="RefSeq" id="WP_201244595.1">
    <property type="nucleotide sequence ID" value="NZ_NHSF01000045.1"/>
</dbReference>
<dbReference type="Gene3D" id="3.30.450.20">
    <property type="entry name" value="PAS domain"/>
    <property type="match status" value="3"/>
</dbReference>
<evidence type="ECO:0000256" key="5">
    <source>
        <dbReference type="ARBA" id="ARBA00022777"/>
    </source>
</evidence>
<keyword evidence="4" id="KW-0808">Transferase</keyword>
<dbReference type="AlphaFoldDB" id="A0AAJ0UEW2"/>
<dbReference type="SMART" id="SM00086">
    <property type="entry name" value="PAC"/>
    <property type="match status" value="2"/>
</dbReference>
<dbReference type="SMART" id="SM00091">
    <property type="entry name" value="PAS"/>
    <property type="match status" value="2"/>
</dbReference>
<protein>
    <recommendedName>
        <fullName evidence="2">histidine kinase</fullName>
        <ecNumber evidence="2">2.7.13.3</ecNumber>
    </recommendedName>
</protein>
<dbReference type="InterPro" id="IPR001610">
    <property type="entry name" value="PAC"/>
</dbReference>
<dbReference type="EC" id="2.7.13.3" evidence="2"/>
<evidence type="ECO:0000256" key="2">
    <source>
        <dbReference type="ARBA" id="ARBA00012438"/>
    </source>
</evidence>
<comment type="caution">
    <text evidence="8">The sequence shown here is derived from an EMBL/GenBank/DDBJ whole genome shotgun (WGS) entry which is preliminary data.</text>
</comment>
<dbReference type="GO" id="GO:0004673">
    <property type="term" value="F:protein histidine kinase activity"/>
    <property type="evidence" value="ECO:0007669"/>
    <property type="project" value="UniProtKB-EC"/>
</dbReference>
<dbReference type="CDD" id="cd00130">
    <property type="entry name" value="PAS"/>
    <property type="match status" value="2"/>
</dbReference>
<keyword evidence="3" id="KW-0597">Phosphoprotein</keyword>
<dbReference type="PANTHER" id="PTHR43304">
    <property type="entry name" value="PHYTOCHROME-LIKE PROTEIN CPH1"/>
    <property type="match status" value="1"/>
</dbReference>
<evidence type="ECO:0000256" key="1">
    <source>
        <dbReference type="ARBA" id="ARBA00000085"/>
    </source>
</evidence>
<dbReference type="InterPro" id="IPR000700">
    <property type="entry name" value="PAS-assoc_C"/>
</dbReference>
<feature type="domain" description="PAS" evidence="6">
    <location>
        <begin position="251"/>
        <end position="323"/>
    </location>
</feature>
<evidence type="ECO:0000259" key="6">
    <source>
        <dbReference type="PROSITE" id="PS50112"/>
    </source>
</evidence>
<feature type="domain" description="PAC" evidence="7">
    <location>
        <begin position="198"/>
        <end position="250"/>
    </location>
</feature>
<name>A0AAJ0UEW2_HALSE</name>
<dbReference type="InterPro" id="IPR013655">
    <property type="entry name" value="PAS_fold_3"/>
</dbReference>
<dbReference type="EMBL" id="NHSF01000045">
    <property type="protein sequence ID" value="MBK5930174.1"/>
    <property type="molecule type" value="Genomic_DNA"/>
</dbReference>
<evidence type="ECO:0000313" key="8">
    <source>
        <dbReference type="EMBL" id="MBK5930174.1"/>
    </source>
</evidence>
<dbReference type="InterPro" id="IPR035965">
    <property type="entry name" value="PAS-like_dom_sf"/>
</dbReference>
<dbReference type="Pfam" id="PF08447">
    <property type="entry name" value="PAS_3"/>
    <property type="match status" value="2"/>
</dbReference>
<evidence type="ECO:0000259" key="7">
    <source>
        <dbReference type="PROSITE" id="PS50113"/>
    </source>
</evidence>
<dbReference type="PROSITE" id="PS50113">
    <property type="entry name" value="PAC"/>
    <property type="match status" value="1"/>
</dbReference>
<proteinExistence type="predicted"/>
<accession>A0AAJ0UEW2</accession>
<keyword evidence="9" id="KW-1185">Reference proteome</keyword>
<dbReference type="PANTHER" id="PTHR43304:SF1">
    <property type="entry name" value="PAC DOMAIN-CONTAINING PROTEIN"/>
    <property type="match status" value="1"/>
</dbReference>
<feature type="domain" description="PAS" evidence="6">
    <location>
        <begin position="7"/>
        <end position="46"/>
    </location>
</feature>
<sequence>MIVDRFVFEQAPDSILRIDAQGRILDANSSACLWLGYPRDELLTRSIWQINPNWSSKRWNGLWQRLNELSLVRAVEAFSHRDGSRLEVDLSIRLFSLGEASEVVLYAREAASQVDEIDELRHLRELLNVAESISRIGHWRLNVATGRPQWSSQVFAIFQRDPALGEPSFDQHEHYVASEDWPRLRDAVTRCSEQGTAYAITVGIRREDGSSGTARVYGSALPRQDSNSADLVGFVLDISEQAETEKHLIRTQQRLDIALDASGTGVYWANIQTGKAGADARYFAMLGYAPDEIVPTIDWWRAQLHPDDAVATLDALERAIRGDQDDFQGEYRMRHRNGHWVWIEDHGRICERDPSGRGSCACNPTSPTEPGLAKTRKLMSFLPKRWSIATIAG</sequence>
<dbReference type="PROSITE" id="PS50112">
    <property type="entry name" value="PAS"/>
    <property type="match status" value="2"/>
</dbReference>
<gene>
    <name evidence="8" type="ORF">CCR82_06450</name>
</gene>
<reference evidence="8" key="2">
    <citation type="journal article" date="2020" name="Microorganisms">
        <title>Osmotic Adaptation and Compatible Solute Biosynthesis of Phototrophic Bacteria as Revealed from Genome Analyses.</title>
        <authorList>
            <person name="Imhoff J.F."/>
            <person name="Rahn T."/>
            <person name="Kunzel S."/>
            <person name="Keller A."/>
            <person name="Neulinger S.C."/>
        </authorList>
    </citation>
    <scope>NUCLEOTIDE SEQUENCE</scope>
    <source>
        <strain evidence="8">DSM 4395</strain>
    </source>
</reference>
<dbReference type="NCBIfam" id="TIGR00229">
    <property type="entry name" value="sensory_box"/>
    <property type="match status" value="1"/>
</dbReference>
<comment type="catalytic activity">
    <reaction evidence="1">
        <text>ATP + protein L-histidine = ADP + protein N-phospho-L-histidine.</text>
        <dbReference type="EC" id="2.7.13.3"/>
    </reaction>
</comment>
<keyword evidence="5" id="KW-0418">Kinase</keyword>
<evidence type="ECO:0000313" key="9">
    <source>
        <dbReference type="Proteomes" id="UP001296967"/>
    </source>
</evidence>
<dbReference type="InterPro" id="IPR052162">
    <property type="entry name" value="Sensor_kinase/Photoreceptor"/>
</dbReference>
<dbReference type="Proteomes" id="UP001296967">
    <property type="component" value="Unassembled WGS sequence"/>
</dbReference>
<dbReference type="SUPFAM" id="SSF55785">
    <property type="entry name" value="PYP-like sensor domain (PAS domain)"/>
    <property type="match status" value="3"/>
</dbReference>
<dbReference type="InterPro" id="IPR000014">
    <property type="entry name" value="PAS"/>
</dbReference>
<organism evidence="8 9">
    <name type="scientific">Halochromatium salexigens</name>
    <name type="common">Chromatium salexigens</name>
    <dbReference type="NCBI Taxonomy" id="49447"/>
    <lineage>
        <taxon>Bacteria</taxon>
        <taxon>Pseudomonadati</taxon>
        <taxon>Pseudomonadota</taxon>
        <taxon>Gammaproteobacteria</taxon>
        <taxon>Chromatiales</taxon>
        <taxon>Chromatiaceae</taxon>
        <taxon>Halochromatium</taxon>
    </lineage>
</organism>
<dbReference type="Pfam" id="PF13426">
    <property type="entry name" value="PAS_9"/>
    <property type="match status" value="1"/>
</dbReference>